<keyword evidence="4 7" id="KW-0812">Transmembrane</keyword>
<comment type="subcellular location">
    <subcellularLocation>
        <location evidence="1">Cell membrane</location>
        <topology evidence="1">Multi-pass membrane protein</topology>
    </subcellularLocation>
</comment>
<dbReference type="PANTHER" id="PTHR43634:SF2">
    <property type="entry name" value="LOW CONDUCTANCE MECHANOSENSITIVE CHANNEL YNAI"/>
    <property type="match status" value="1"/>
</dbReference>
<dbReference type="Gene3D" id="1.10.287.1260">
    <property type="match status" value="1"/>
</dbReference>
<dbReference type="OrthoDB" id="9775207at2"/>
<evidence type="ECO:0000313" key="12">
    <source>
        <dbReference type="Proteomes" id="UP000434580"/>
    </source>
</evidence>
<evidence type="ECO:0000256" key="7">
    <source>
        <dbReference type="SAM" id="Phobius"/>
    </source>
</evidence>
<dbReference type="InterPro" id="IPR011066">
    <property type="entry name" value="MscS_channel_C_sf"/>
</dbReference>
<sequence>MDAVLAFLHLSTLTDLYRLLITLGVILIGAVVLNTVLQKFLRTLTSKLADRNLPWPSIVTWGISKPLSILVLIYAVYSMLLALPVKLIGKSVLANVSTVVDVLVAAVICWASFRIIERAKIVFKDHGTADMTTVLAISRLLQTLIIIFFALNIMQKIGFNIQSILAVGGIGGVALGFASKDLLANFFGGLMIYLDRPFSEGDWIRSPDRQIEGTVERIGWRLTMIRTFDKRPLYVPNSVFANISVENPSRMLNRRIYETIGVRYDDGRVVKAIVDDVRQMLQRHNDIEQNATMIVNLVSFGASSLNFFIYTFTKTTNWIEFHHIKEDVMLKIIDIIEQHGAEIAFPTTTVLFGEGGEPLANEVVSIEPDGSASSN</sequence>
<dbReference type="SUPFAM" id="SSF82861">
    <property type="entry name" value="Mechanosensitive channel protein MscS (YggB), transmembrane region"/>
    <property type="match status" value="1"/>
</dbReference>
<dbReference type="Gene3D" id="3.30.70.100">
    <property type="match status" value="1"/>
</dbReference>
<dbReference type="Pfam" id="PF00924">
    <property type="entry name" value="MS_channel_2nd"/>
    <property type="match status" value="1"/>
</dbReference>
<organism evidence="11 12">
    <name type="scientific">BD1-7 clade bacterium</name>
    <dbReference type="NCBI Taxonomy" id="2029982"/>
    <lineage>
        <taxon>Bacteria</taxon>
        <taxon>Pseudomonadati</taxon>
        <taxon>Pseudomonadota</taxon>
        <taxon>Gammaproteobacteria</taxon>
        <taxon>Cellvibrionales</taxon>
        <taxon>Spongiibacteraceae</taxon>
        <taxon>BD1-7 clade</taxon>
    </lineage>
</organism>
<evidence type="ECO:0000256" key="5">
    <source>
        <dbReference type="ARBA" id="ARBA00022989"/>
    </source>
</evidence>
<dbReference type="AlphaFoldDB" id="A0A5S9NMD8"/>
<dbReference type="InterPro" id="IPR045042">
    <property type="entry name" value="YnaI-like"/>
</dbReference>
<dbReference type="Gene3D" id="2.30.30.60">
    <property type="match status" value="1"/>
</dbReference>
<dbReference type="GO" id="GO:0005886">
    <property type="term" value="C:plasma membrane"/>
    <property type="evidence" value="ECO:0007669"/>
    <property type="project" value="UniProtKB-SubCell"/>
</dbReference>
<evidence type="ECO:0000256" key="1">
    <source>
        <dbReference type="ARBA" id="ARBA00004651"/>
    </source>
</evidence>
<feature type="domain" description="Mechanosensitive ion channel MscS C-terminal" evidence="9">
    <location>
        <begin position="259"/>
        <end position="343"/>
    </location>
</feature>
<dbReference type="InterPro" id="IPR023408">
    <property type="entry name" value="MscS_beta-dom_sf"/>
</dbReference>
<dbReference type="InterPro" id="IPR010920">
    <property type="entry name" value="LSM_dom_sf"/>
</dbReference>
<dbReference type="InterPro" id="IPR049278">
    <property type="entry name" value="MS_channel_C"/>
</dbReference>
<accession>A0A5S9NMD8</accession>
<proteinExistence type="inferred from homology"/>
<feature type="domain" description="Mechanosensitive ion channel MscS" evidence="8">
    <location>
        <begin position="181"/>
        <end position="250"/>
    </location>
</feature>
<dbReference type="SUPFAM" id="SSF82689">
    <property type="entry name" value="Mechanosensitive channel protein MscS (YggB), C-terminal domain"/>
    <property type="match status" value="1"/>
</dbReference>
<name>A0A5S9NMD8_9GAMM</name>
<dbReference type="InterPro" id="IPR006685">
    <property type="entry name" value="MscS_channel_2nd"/>
</dbReference>
<keyword evidence="5 7" id="KW-1133">Transmembrane helix</keyword>
<dbReference type="InterPro" id="IPR049142">
    <property type="entry name" value="MS_channel_1st"/>
</dbReference>
<dbReference type="Pfam" id="PF21088">
    <property type="entry name" value="MS_channel_1st"/>
    <property type="match status" value="1"/>
</dbReference>
<feature type="transmembrane region" description="Helical" evidence="7">
    <location>
        <begin position="92"/>
        <end position="113"/>
    </location>
</feature>
<feature type="transmembrane region" description="Helical" evidence="7">
    <location>
        <begin position="159"/>
        <end position="178"/>
    </location>
</feature>
<dbReference type="Pfam" id="PF21082">
    <property type="entry name" value="MS_channel_3rd"/>
    <property type="match status" value="1"/>
</dbReference>
<dbReference type="SUPFAM" id="SSF50182">
    <property type="entry name" value="Sm-like ribonucleoproteins"/>
    <property type="match status" value="1"/>
</dbReference>
<evidence type="ECO:0000256" key="4">
    <source>
        <dbReference type="ARBA" id="ARBA00022692"/>
    </source>
</evidence>
<evidence type="ECO:0000259" key="9">
    <source>
        <dbReference type="Pfam" id="PF21082"/>
    </source>
</evidence>
<gene>
    <name evidence="11" type="primary">ynaI</name>
    <name evidence="11" type="ORF">DPBNPPHM_03005</name>
</gene>
<evidence type="ECO:0000313" key="11">
    <source>
        <dbReference type="EMBL" id="CAA0091334.1"/>
    </source>
</evidence>
<feature type="transmembrane region" description="Helical" evidence="7">
    <location>
        <begin position="16"/>
        <end position="37"/>
    </location>
</feature>
<evidence type="ECO:0000259" key="10">
    <source>
        <dbReference type="Pfam" id="PF21088"/>
    </source>
</evidence>
<dbReference type="PROSITE" id="PS01246">
    <property type="entry name" value="UPF0003"/>
    <property type="match status" value="1"/>
</dbReference>
<keyword evidence="3" id="KW-1003">Cell membrane</keyword>
<evidence type="ECO:0000256" key="3">
    <source>
        <dbReference type="ARBA" id="ARBA00022475"/>
    </source>
</evidence>
<keyword evidence="6 7" id="KW-0472">Membrane</keyword>
<feature type="transmembrane region" description="Helical" evidence="7">
    <location>
        <begin position="134"/>
        <end position="153"/>
    </location>
</feature>
<evidence type="ECO:0000256" key="6">
    <source>
        <dbReference type="ARBA" id="ARBA00023136"/>
    </source>
</evidence>
<dbReference type="InterPro" id="IPR006686">
    <property type="entry name" value="MscS_channel_CS"/>
</dbReference>
<dbReference type="EMBL" id="CACSII010000002">
    <property type="protein sequence ID" value="CAA0091334.1"/>
    <property type="molecule type" value="Genomic_DNA"/>
</dbReference>
<comment type="similarity">
    <text evidence="2">Belongs to the MscS (TC 1.A.23) family.</text>
</comment>
<feature type="transmembrane region" description="Helical" evidence="7">
    <location>
        <begin position="58"/>
        <end position="80"/>
    </location>
</feature>
<evidence type="ECO:0000259" key="8">
    <source>
        <dbReference type="Pfam" id="PF00924"/>
    </source>
</evidence>
<feature type="domain" description="Mechanosensitive ion channel transmembrane helices 2/3" evidence="10">
    <location>
        <begin position="144"/>
        <end position="180"/>
    </location>
</feature>
<dbReference type="Proteomes" id="UP000434580">
    <property type="component" value="Unassembled WGS sequence"/>
</dbReference>
<dbReference type="InterPro" id="IPR011014">
    <property type="entry name" value="MscS_channel_TM-2"/>
</dbReference>
<protein>
    <submittedName>
        <fullName evidence="11">Low conductance mechanosensitive channel YnaI</fullName>
    </submittedName>
</protein>
<dbReference type="PANTHER" id="PTHR43634">
    <property type="entry name" value="OW CONDUCTANCE MECHANOSENSITIVE CHANNEL"/>
    <property type="match status" value="1"/>
</dbReference>
<dbReference type="GO" id="GO:0008381">
    <property type="term" value="F:mechanosensitive monoatomic ion channel activity"/>
    <property type="evidence" value="ECO:0007669"/>
    <property type="project" value="UniProtKB-ARBA"/>
</dbReference>
<evidence type="ECO:0000256" key="2">
    <source>
        <dbReference type="ARBA" id="ARBA00008017"/>
    </source>
</evidence>
<reference evidence="11 12" key="1">
    <citation type="submission" date="2019-11" db="EMBL/GenBank/DDBJ databases">
        <authorList>
            <person name="Holert J."/>
        </authorList>
    </citation>
    <scope>NUCLEOTIDE SEQUENCE [LARGE SCALE GENOMIC DNA]</scope>
    <source>
        <strain evidence="11">BC5_2</strain>
    </source>
</reference>